<dbReference type="EMBL" id="JARRAG010000002">
    <property type="protein sequence ID" value="MDG3006124.1"/>
    <property type="molecule type" value="Genomic_DNA"/>
</dbReference>
<gene>
    <name evidence="2" type="ORF">PZE19_20315</name>
</gene>
<dbReference type="InterPro" id="IPR012902">
    <property type="entry name" value="N_methyl_site"/>
</dbReference>
<keyword evidence="3" id="KW-1185">Reference proteome</keyword>
<organism evidence="2 3">
    <name type="scientific">Paludisphaera mucosa</name>
    <dbReference type="NCBI Taxonomy" id="3030827"/>
    <lineage>
        <taxon>Bacteria</taxon>
        <taxon>Pseudomonadati</taxon>
        <taxon>Planctomycetota</taxon>
        <taxon>Planctomycetia</taxon>
        <taxon>Isosphaerales</taxon>
        <taxon>Isosphaeraceae</taxon>
        <taxon>Paludisphaera</taxon>
    </lineage>
</organism>
<accession>A0ABT6FF52</accession>
<dbReference type="NCBIfam" id="TIGR02532">
    <property type="entry name" value="IV_pilin_GFxxxE"/>
    <property type="match status" value="1"/>
</dbReference>
<dbReference type="SUPFAM" id="SSF54523">
    <property type="entry name" value="Pili subunits"/>
    <property type="match status" value="1"/>
</dbReference>
<dbReference type="PANTHER" id="PTHR30093">
    <property type="entry name" value="GENERAL SECRETION PATHWAY PROTEIN G"/>
    <property type="match status" value="1"/>
</dbReference>
<proteinExistence type="predicted"/>
<comment type="caution">
    <text evidence="2">The sequence shown here is derived from an EMBL/GenBank/DDBJ whole genome shotgun (WGS) entry which is preliminary data.</text>
</comment>
<evidence type="ECO:0000259" key="1">
    <source>
        <dbReference type="Pfam" id="PF07596"/>
    </source>
</evidence>
<dbReference type="RefSeq" id="WP_277862425.1">
    <property type="nucleotide sequence ID" value="NZ_JARRAG010000002.1"/>
</dbReference>
<name>A0ABT6FF52_9BACT</name>
<feature type="domain" description="DUF1559" evidence="1">
    <location>
        <begin position="34"/>
        <end position="339"/>
    </location>
</feature>
<dbReference type="PANTHER" id="PTHR30093:SF2">
    <property type="entry name" value="TYPE II SECRETION SYSTEM PROTEIN H"/>
    <property type="match status" value="1"/>
</dbReference>
<dbReference type="NCBIfam" id="TIGR04294">
    <property type="entry name" value="pre_pil_HX9DG"/>
    <property type="match status" value="1"/>
</dbReference>
<dbReference type="InterPro" id="IPR027558">
    <property type="entry name" value="Pre_pil_HX9DG_C"/>
</dbReference>
<dbReference type="Pfam" id="PF07963">
    <property type="entry name" value="N_methyl"/>
    <property type="match status" value="1"/>
</dbReference>
<dbReference type="Pfam" id="PF07596">
    <property type="entry name" value="SBP_bac_10"/>
    <property type="match status" value="1"/>
</dbReference>
<dbReference type="Gene3D" id="3.30.700.10">
    <property type="entry name" value="Glycoprotein, Type 4 Pilin"/>
    <property type="match status" value="1"/>
</dbReference>
<dbReference type="InterPro" id="IPR045584">
    <property type="entry name" value="Pilin-like"/>
</dbReference>
<reference evidence="2 3" key="1">
    <citation type="submission" date="2023-03" db="EMBL/GenBank/DDBJ databases">
        <title>Paludisphaera mucosa sp. nov. a novel planctomycete from northern fen.</title>
        <authorList>
            <person name="Ivanova A."/>
        </authorList>
    </citation>
    <scope>NUCLEOTIDE SEQUENCE [LARGE SCALE GENOMIC DNA]</scope>
    <source>
        <strain evidence="2 3">Pla2</strain>
    </source>
</reference>
<evidence type="ECO:0000313" key="2">
    <source>
        <dbReference type="EMBL" id="MDG3006124.1"/>
    </source>
</evidence>
<dbReference type="InterPro" id="IPR011453">
    <property type="entry name" value="DUF1559"/>
</dbReference>
<evidence type="ECO:0000313" key="3">
    <source>
        <dbReference type="Proteomes" id="UP001216907"/>
    </source>
</evidence>
<dbReference type="Proteomes" id="UP001216907">
    <property type="component" value="Unassembled WGS sequence"/>
</dbReference>
<protein>
    <submittedName>
        <fullName evidence="2">DUF1559 domain-containing protein</fullName>
    </submittedName>
</protein>
<sequence>MSILRRRAAFTLIELLVVIAIIAVLIALLLPAVQAAREAARRMSCSNNLKQIGLALHNYESANGVFPPGRINTYVAGNGRCWGAYSQMLPFLEQGAVFNTMNFSMNPDPDYTTTSAAANQTAAVMVVSMFLCPSDGGPPMVQVGGGMYSGHNYLLNVGSGYSVVQTPPAPMTPPDGILFENSAVRLAAITDGTSQTVAISESIRSSAGAPTGFSGPAAFAREPLGGFVITGNNAAGNGPPIVSDDDYAARCLTSSPPGFQPTRGIKWLYGAPGHSMYNHRRPPNDKRYDCRGGLPHSDKSTADWRNLSLNVTARSRHPGGVESLFCDGHVQFIKDSVDAATWQGLGTRGGSEVVSSDAF</sequence>